<reference evidence="1" key="1">
    <citation type="submission" date="2021-01" db="UniProtKB">
        <authorList>
            <consortium name="EnsemblMetazoa"/>
        </authorList>
    </citation>
    <scope>IDENTIFICATION</scope>
</reference>
<protein>
    <submittedName>
        <fullName evidence="1">Uncharacterized protein</fullName>
    </submittedName>
</protein>
<sequence length="222" mass="26033">MQFHYFTHRLKMTHIDSVLVSDVEKAFGLNKRDVKLVGSPECAPLLKQNGWCCVENAFAKLHRFEVIRHTSLTNTAQLVVWFGNPIFEFPEGGKIYKEKVLFGLFRLYNLHVEYRVVGWIDEYRRLVQPVFPWHSADKKVDHVTDLALSTLCDDKLNEDEVVAWYLEGPTSEEYISHKDNLGKFLATFKSIDMKNDIRFWTPRWLKNRAKEVNQKKGPFQPT</sequence>
<accession>A0A7M5WY66</accession>
<dbReference type="AlphaFoldDB" id="A0A7M5WY66"/>
<organism evidence="1 2">
    <name type="scientific">Clytia hemisphaerica</name>
    <dbReference type="NCBI Taxonomy" id="252671"/>
    <lineage>
        <taxon>Eukaryota</taxon>
        <taxon>Metazoa</taxon>
        <taxon>Cnidaria</taxon>
        <taxon>Hydrozoa</taxon>
        <taxon>Hydroidolina</taxon>
        <taxon>Leptothecata</taxon>
        <taxon>Obeliida</taxon>
        <taxon>Clytiidae</taxon>
        <taxon>Clytia</taxon>
    </lineage>
</organism>
<evidence type="ECO:0000313" key="2">
    <source>
        <dbReference type="Proteomes" id="UP000594262"/>
    </source>
</evidence>
<proteinExistence type="predicted"/>
<dbReference type="EnsemblMetazoa" id="CLYHEMT014829.1">
    <property type="protein sequence ID" value="CLYHEMP014829.1"/>
    <property type="gene ID" value="CLYHEMG014829"/>
</dbReference>
<keyword evidence="2" id="KW-1185">Reference proteome</keyword>
<dbReference type="Proteomes" id="UP000594262">
    <property type="component" value="Unplaced"/>
</dbReference>
<evidence type="ECO:0000313" key="1">
    <source>
        <dbReference type="EnsemblMetazoa" id="CLYHEMP014829.1"/>
    </source>
</evidence>
<name>A0A7M5WY66_9CNID</name>